<evidence type="ECO:0008006" key="3">
    <source>
        <dbReference type="Google" id="ProtNLM"/>
    </source>
</evidence>
<name>A0A6J4NN25_9ACTN</name>
<reference evidence="2" key="1">
    <citation type="submission" date="2020-02" db="EMBL/GenBank/DDBJ databases">
        <authorList>
            <person name="Meier V. D."/>
        </authorList>
    </citation>
    <scope>NUCLEOTIDE SEQUENCE</scope>
    <source>
        <strain evidence="2">AVDCRST_MAG06</strain>
    </source>
</reference>
<organism evidence="2">
    <name type="scientific">uncultured Nocardioides sp</name>
    <dbReference type="NCBI Taxonomy" id="198441"/>
    <lineage>
        <taxon>Bacteria</taxon>
        <taxon>Bacillati</taxon>
        <taxon>Actinomycetota</taxon>
        <taxon>Actinomycetes</taxon>
        <taxon>Propionibacteriales</taxon>
        <taxon>Nocardioidaceae</taxon>
        <taxon>Nocardioides</taxon>
        <taxon>environmental samples</taxon>
    </lineage>
</organism>
<keyword evidence="1" id="KW-0472">Membrane</keyword>
<proteinExistence type="predicted"/>
<feature type="transmembrane region" description="Helical" evidence="1">
    <location>
        <begin position="35"/>
        <end position="54"/>
    </location>
</feature>
<protein>
    <recommendedName>
        <fullName evidence="3">Prepilin peptidase</fullName>
    </recommendedName>
</protein>
<evidence type="ECO:0000256" key="1">
    <source>
        <dbReference type="SAM" id="Phobius"/>
    </source>
</evidence>
<dbReference type="EMBL" id="CADCUP010000092">
    <property type="protein sequence ID" value="CAA9387199.1"/>
    <property type="molecule type" value="Genomic_DNA"/>
</dbReference>
<keyword evidence="1" id="KW-1133">Transmembrane helix</keyword>
<evidence type="ECO:0000313" key="2">
    <source>
        <dbReference type="EMBL" id="CAA9387199.1"/>
    </source>
</evidence>
<dbReference type="AlphaFoldDB" id="A0A6J4NN25"/>
<gene>
    <name evidence="2" type="ORF">AVDCRST_MAG06-1346</name>
</gene>
<feature type="transmembrane region" description="Helical" evidence="1">
    <location>
        <begin position="66"/>
        <end position="88"/>
    </location>
</feature>
<feature type="non-terminal residue" evidence="2">
    <location>
        <position position="1"/>
    </location>
</feature>
<keyword evidence="1" id="KW-0812">Transmembrane</keyword>
<accession>A0A6J4NN25</accession>
<sequence>FFVLWFVHPRGLGYGDVRLSGVLGIALGHVGWAELVVGLYAGFLVGGVVGLVLSRLRVVDRKGYPFGPFMLAGALVGLLWGASVASALGY</sequence>